<gene>
    <name evidence="1" type="ORF">RB2654_00405</name>
</gene>
<sequence>MKLKRPSGSKVTSGRWDADTAQSSFFLIIFEVSNHYSKGLAQCFLFGTTQASDGGVIHFVCQRLQELPQLPTFFREESMLTTTVPSHIAAFNISKLFHSAECSMRSRLCQMCSFA</sequence>
<keyword evidence="2" id="KW-1185">Reference proteome</keyword>
<name>A3VIV7_9RHOB</name>
<dbReference type="Proteomes" id="UP000002931">
    <property type="component" value="Unassembled WGS sequence"/>
</dbReference>
<proteinExistence type="predicted"/>
<organism evidence="1 2">
    <name type="scientific">Maritimibacter alkaliphilus HTCC2654</name>
    <dbReference type="NCBI Taxonomy" id="314271"/>
    <lineage>
        <taxon>Bacteria</taxon>
        <taxon>Pseudomonadati</taxon>
        <taxon>Pseudomonadota</taxon>
        <taxon>Alphaproteobacteria</taxon>
        <taxon>Rhodobacterales</taxon>
        <taxon>Roseobacteraceae</taxon>
        <taxon>Maritimibacter</taxon>
    </lineage>
</organism>
<dbReference type="HOGENOM" id="CLU_2106010_0_0_5"/>
<reference evidence="1 2" key="1">
    <citation type="journal article" date="2010" name="J. Bacteriol.">
        <title>Genome sequences of Pelagibaca bermudensis HTCC2601T and Maritimibacter alkaliphilus HTCC2654T, the type strains of two marine Roseobacter genera.</title>
        <authorList>
            <person name="Thrash J.C."/>
            <person name="Cho J.C."/>
            <person name="Ferriera S."/>
            <person name="Johnson J."/>
            <person name="Vergin K.L."/>
            <person name="Giovannoni S.J."/>
        </authorList>
    </citation>
    <scope>NUCLEOTIDE SEQUENCE [LARGE SCALE GENOMIC DNA]</scope>
    <source>
        <strain evidence="1 2">HTCC2654</strain>
    </source>
</reference>
<evidence type="ECO:0000313" key="2">
    <source>
        <dbReference type="Proteomes" id="UP000002931"/>
    </source>
</evidence>
<evidence type="ECO:0000313" key="1">
    <source>
        <dbReference type="EMBL" id="EAQ11801.1"/>
    </source>
</evidence>
<protein>
    <submittedName>
        <fullName evidence="1">Uncharacterized protein</fullName>
    </submittedName>
</protein>
<accession>A3VIV7</accession>
<dbReference type="EMBL" id="AAMT01000012">
    <property type="protein sequence ID" value="EAQ11801.1"/>
    <property type="molecule type" value="Genomic_DNA"/>
</dbReference>
<dbReference type="AlphaFoldDB" id="A3VIV7"/>
<comment type="caution">
    <text evidence="1">The sequence shown here is derived from an EMBL/GenBank/DDBJ whole genome shotgun (WGS) entry which is preliminary data.</text>
</comment>